<feature type="domain" description="J" evidence="7">
    <location>
        <begin position="184"/>
        <end position="248"/>
    </location>
</feature>
<comment type="caution">
    <text evidence="8">The sequence shown here is derived from an EMBL/GenBank/DDBJ whole genome shotgun (WGS) entry which is preliminary data.</text>
</comment>
<reference evidence="8" key="1">
    <citation type="journal article" date="2024" name="Gigascience">
        <title>Chromosome-level genome of the poultry shaft louse Menopon gallinae provides insight into the host-switching and adaptive evolution of parasitic lice.</title>
        <authorList>
            <person name="Xu Y."/>
            <person name="Ma L."/>
            <person name="Liu S."/>
            <person name="Liang Y."/>
            <person name="Liu Q."/>
            <person name="He Z."/>
            <person name="Tian L."/>
            <person name="Duan Y."/>
            <person name="Cai W."/>
            <person name="Li H."/>
            <person name="Song F."/>
        </authorList>
    </citation>
    <scope>NUCLEOTIDE SEQUENCE</scope>
    <source>
        <strain evidence="8">Cailab_2023a</strain>
    </source>
</reference>
<dbReference type="InterPro" id="IPR051948">
    <property type="entry name" value="Hsp70_co-chaperone_J-domain"/>
</dbReference>
<dbReference type="SMART" id="SM00271">
    <property type="entry name" value="DnaJ"/>
    <property type="match status" value="1"/>
</dbReference>
<dbReference type="InterPro" id="IPR036869">
    <property type="entry name" value="J_dom_sf"/>
</dbReference>
<comment type="subunit">
    <text evidence="5">Interacts with HSPA5/BiP; interaction is direct. Interacts with ERN1/IRE1 (via the luminal region). Interacts with DERL1.</text>
</comment>
<evidence type="ECO:0000256" key="1">
    <source>
        <dbReference type="ARBA" id="ARBA00023186"/>
    </source>
</evidence>
<dbReference type="InterPro" id="IPR001623">
    <property type="entry name" value="DnaJ_domain"/>
</dbReference>
<evidence type="ECO:0000313" key="8">
    <source>
        <dbReference type="EMBL" id="KAL0266087.1"/>
    </source>
</evidence>
<evidence type="ECO:0000256" key="2">
    <source>
        <dbReference type="ARBA" id="ARBA00040158"/>
    </source>
</evidence>
<accession>A0AAW2H8H2</accession>
<evidence type="ECO:0000256" key="3">
    <source>
        <dbReference type="ARBA" id="ARBA00041533"/>
    </source>
</evidence>
<evidence type="ECO:0000256" key="4">
    <source>
        <dbReference type="ARBA" id="ARBA00045428"/>
    </source>
</evidence>
<organism evidence="8">
    <name type="scientific">Menopon gallinae</name>
    <name type="common">poultry shaft louse</name>
    <dbReference type="NCBI Taxonomy" id="328185"/>
    <lineage>
        <taxon>Eukaryota</taxon>
        <taxon>Metazoa</taxon>
        <taxon>Ecdysozoa</taxon>
        <taxon>Arthropoda</taxon>
        <taxon>Hexapoda</taxon>
        <taxon>Insecta</taxon>
        <taxon>Pterygota</taxon>
        <taxon>Neoptera</taxon>
        <taxon>Paraneoptera</taxon>
        <taxon>Psocodea</taxon>
        <taxon>Troctomorpha</taxon>
        <taxon>Phthiraptera</taxon>
        <taxon>Amblycera</taxon>
        <taxon>Menoponidae</taxon>
        <taxon>Menopon</taxon>
    </lineage>
</organism>
<dbReference type="PRINTS" id="PR00625">
    <property type="entry name" value="JDOMAIN"/>
</dbReference>
<dbReference type="AlphaFoldDB" id="A0AAW2H8H2"/>
<dbReference type="Gene3D" id="1.10.287.110">
    <property type="entry name" value="DnaJ domain"/>
    <property type="match status" value="1"/>
</dbReference>
<proteinExistence type="predicted"/>
<dbReference type="SUPFAM" id="SSF46565">
    <property type="entry name" value="Chaperone J-domain"/>
    <property type="match status" value="1"/>
</dbReference>
<dbReference type="PANTHER" id="PTHR44360">
    <property type="entry name" value="DNAJ HOMOLOG SUBFAMILY B MEMBER 9"/>
    <property type="match status" value="1"/>
</dbReference>
<evidence type="ECO:0000259" key="7">
    <source>
        <dbReference type="PROSITE" id="PS50076"/>
    </source>
</evidence>
<dbReference type="CDD" id="cd06257">
    <property type="entry name" value="DnaJ"/>
    <property type="match status" value="1"/>
</dbReference>
<keyword evidence="6" id="KW-0812">Transmembrane</keyword>
<dbReference type="GO" id="GO:0036503">
    <property type="term" value="P:ERAD pathway"/>
    <property type="evidence" value="ECO:0007669"/>
    <property type="project" value="TreeGrafter"/>
</dbReference>
<evidence type="ECO:0000256" key="5">
    <source>
        <dbReference type="ARBA" id="ARBA00046365"/>
    </source>
</evidence>
<dbReference type="PANTHER" id="PTHR44360:SF1">
    <property type="entry name" value="DNAJ HOMOLOG SUBFAMILY B MEMBER 9"/>
    <property type="match status" value="1"/>
</dbReference>
<evidence type="ECO:0000256" key="6">
    <source>
        <dbReference type="SAM" id="Phobius"/>
    </source>
</evidence>
<keyword evidence="6" id="KW-0472">Membrane</keyword>
<sequence>MARNGPPRDRERRSRYDYNKERRCVCCTVSESAVLGCSDVDGMMCALGFRKQKTLSVDGLLYTRSGVCLEIAKTCAAEGGGSRTAEWLLVLSARAPTAAAGERLVLEASDSMRPHLAPAETHPRAMEEASKHLEQRNYRRYFECVQQMYRQEETPENRDLYNCARRMYESYQAVLEFKKKDTGDLYGLLGVSPDATQDEIKHAYRRLVLAFHPDRSLIPESGEVLQVVLDAYSTLADADRRARYDRDRARSVSGETRPGSCLHDAGPFAFYRHHCYSWALDDELGMHDFIRSMEEAFRVRNLYRRRAHRAPPDIPDAGYIKTLLAFLLLVLIISILS</sequence>
<dbReference type="PROSITE" id="PS50076">
    <property type="entry name" value="DNAJ_2"/>
    <property type="match status" value="1"/>
</dbReference>
<dbReference type="Pfam" id="PF00226">
    <property type="entry name" value="DnaJ"/>
    <property type="match status" value="1"/>
</dbReference>
<name>A0AAW2H8H2_9NEOP</name>
<dbReference type="GO" id="GO:0005783">
    <property type="term" value="C:endoplasmic reticulum"/>
    <property type="evidence" value="ECO:0007669"/>
    <property type="project" value="TreeGrafter"/>
</dbReference>
<keyword evidence="1" id="KW-0143">Chaperone</keyword>
<dbReference type="GO" id="GO:0051787">
    <property type="term" value="F:misfolded protein binding"/>
    <property type="evidence" value="ECO:0007669"/>
    <property type="project" value="TreeGrafter"/>
</dbReference>
<keyword evidence="6" id="KW-1133">Transmembrane helix</keyword>
<dbReference type="GO" id="GO:0051087">
    <property type="term" value="F:protein-folding chaperone binding"/>
    <property type="evidence" value="ECO:0007669"/>
    <property type="project" value="TreeGrafter"/>
</dbReference>
<dbReference type="EMBL" id="JARGDH010000006">
    <property type="protein sequence ID" value="KAL0266087.1"/>
    <property type="molecule type" value="Genomic_DNA"/>
</dbReference>
<protein>
    <recommendedName>
        <fullName evidence="2">DnaJ homolog subfamily B member 9</fullName>
    </recommendedName>
    <alternativeName>
        <fullName evidence="3">Endoplasmic reticulum DNA J domain-containing protein 4</fullName>
    </alternativeName>
</protein>
<feature type="transmembrane region" description="Helical" evidence="6">
    <location>
        <begin position="318"/>
        <end position="336"/>
    </location>
</feature>
<gene>
    <name evidence="8" type="ORF">PYX00_011803</name>
</gene>
<comment type="function">
    <text evidence="4">Co-chaperone for Hsp70 protein HSPA5/BiP that acts as a key repressor of the ERN1/IRE1-mediated unfolded protein response (UPR). J domain-containing co-chaperones stimulate the ATPase activity of Hsp70 proteins and are required for efficient substrate recognition by Hsp70 proteins. In the unstressed endoplasmic reticulum, interacts with the luminal region of ERN1/IRE1 and selectively recruits HSPA5/BiP: HSPA5/BiP disrupts the dimerization of the active ERN1/IRE1 luminal region, thereby inactivating ERN1/IRE1. Also involved in endoplasmic reticulum-associated degradation (ERAD) of misfolded proteins. Required for survival of B-cell progenitors and normal antibody production.</text>
</comment>